<dbReference type="RefSeq" id="WP_269039560.1">
    <property type="nucleotide sequence ID" value="NZ_CP114040.1"/>
</dbReference>
<proteinExistence type="predicted"/>
<protein>
    <submittedName>
        <fullName evidence="1">Uncharacterized protein</fullName>
    </submittedName>
</protein>
<accession>A0ABY7HD30</accession>
<dbReference type="Proteomes" id="UP001164459">
    <property type="component" value="Chromosome"/>
</dbReference>
<evidence type="ECO:0000313" key="1">
    <source>
        <dbReference type="EMBL" id="WAS97196.1"/>
    </source>
</evidence>
<reference evidence="1" key="1">
    <citation type="submission" date="2022-11" db="EMBL/GenBank/DDBJ databases">
        <title>Minimal conservation of predation-associated metabolite biosynthetic gene clusters underscores biosynthetic potential of Myxococcota including descriptions for ten novel species: Archangium lansinium sp. nov., Myxococcus landrumus sp. nov., Nannocystis bai.</title>
        <authorList>
            <person name="Ahearne A."/>
            <person name="Stevens C."/>
            <person name="Dowd S."/>
        </authorList>
    </citation>
    <scope>NUCLEOTIDE SEQUENCE</scope>
    <source>
        <strain evidence="1">Fl3</strain>
    </source>
</reference>
<organism evidence="1 2">
    <name type="scientific">Nannocystis punicea</name>
    <dbReference type="NCBI Taxonomy" id="2995304"/>
    <lineage>
        <taxon>Bacteria</taxon>
        <taxon>Pseudomonadati</taxon>
        <taxon>Myxococcota</taxon>
        <taxon>Polyangia</taxon>
        <taxon>Nannocystales</taxon>
        <taxon>Nannocystaceae</taxon>
        <taxon>Nannocystis</taxon>
    </lineage>
</organism>
<name>A0ABY7HD30_9BACT</name>
<dbReference type="EMBL" id="CP114040">
    <property type="protein sequence ID" value="WAS97196.1"/>
    <property type="molecule type" value="Genomic_DNA"/>
</dbReference>
<gene>
    <name evidence="1" type="ORF">O0S08_13695</name>
</gene>
<evidence type="ECO:0000313" key="2">
    <source>
        <dbReference type="Proteomes" id="UP001164459"/>
    </source>
</evidence>
<keyword evidence="2" id="KW-1185">Reference proteome</keyword>
<sequence>MGTTPVNLHRIDGRKLLFTAADLEEELDTNRERIVEFAHLDVESDLRLLGGKLTDLPPDLARRLVASRSVWRELALAGKNGAHALADEYTRLLDEAAFEVVNTEVAKERAAGPKPRRGKAH</sequence>